<reference evidence="2 3" key="1">
    <citation type="submission" date="2024-09" db="EMBL/GenBank/DDBJ databases">
        <authorList>
            <person name="Sun Q."/>
            <person name="Mori K."/>
        </authorList>
    </citation>
    <scope>NUCLEOTIDE SEQUENCE [LARGE SCALE GENOMIC DNA]</scope>
    <source>
        <strain evidence="2 3">JCM 6917</strain>
    </source>
</reference>
<protein>
    <submittedName>
        <fullName evidence="2">Recombinase family protein</fullName>
    </submittedName>
</protein>
<dbReference type="Pfam" id="PF13408">
    <property type="entry name" value="Zn_ribbon_recom"/>
    <property type="match status" value="1"/>
</dbReference>
<dbReference type="RefSeq" id="WP_381345383.1">
    <property type="nucleotide sequence ID" value="NZ_JBHMCY010000017.1"/>
</dbReference>
<evidence type="ECO:0000259" key="1">
    <source>
        <dbReference type="SMART" id="SM00857"/>
    </source>
</evidence>
<dbReference type="InterPro" id="IPR036162">
    <property type="entry name" value="Resolvase-like_N_sf"/>
</dbReference>
<dbReference type="InterPro" id="IPR050639">
    <property type="entry name" value="SSR_resolvase"/>
</dbReference>
<dbReference type="EMBL" id="JBHMCY010000017">
    <property type="protein sequence ID" value="MFB9463320.1"/>
    <property type="molecule type" value="Genomic_DNA"/>
</dbReference>
<dbReference type="CDD" id="cd00338">
    <property type="entry name" value="Ser_Recombinase"/>
    <property type="match status" value="1"/>
</dbReference>
<keyword evidence="3" id="KW-1185">Reference proteome</keyword>
<dbReference type="SUPFAM" id="SSF53041">
    <property type="entry name" value="Resolvase-like"/>
    <property type="match status" value="1"/>
</dbReference>
<dbReference type="Pfam" id="PF00239">
    <property type="entry name" value="Resolvase"/>
    <property type="match status" value="1"/>
</dbReference>
<dbReference type="InterPro" id="IPR038109">
    <property type="entry name" value="DNA_bind_recomb_sf"/>
</dbReference>
<feature type="domain" description="Resolvase/invertase-type recombinase catalytic" evidence="1">
    <location>
        <begin position="14"/>
        <end position="162"/>
    </location>
</feature>
<proteinExistence type="predicted"/>
<dbReference type="InterPro" id="IPR025827">
    <property type="entry name" value="Zn_ribbon_recom_dom"/>
</dbReference>
<comment type="caution">
    <text evidence="2">The sequence shown here is derived from an EMBL/GenBank/DDBJ whole genome shotgun (WGS) entry which is preliminary data.</text>
</comment>
<dbReference type="Proteomes" id="UP001589709">
    <property type="component" value="Unassembled WGS sequence"/>
</dbReference>
<dbReference type="SMART" id="SM00857">
    <property type="entry name" value="Resolvase"/>
    <property type="match status" value="1"/>
</dbReference>
<dbReference type="Gene3D" id="3.90.1750.20">
    <property type="entry name" value="Putative Large Serine Recombinase, Chain B, Domain 2"/>
    <property type="match status" value="1"/>
</dbReference>
<name>A0ABV5MZ79_9ACTN</name>
<evidence type="ECO:0000313" key="2">
    <source>
        <dbReference type="EMBL" id="MFB9463320.1"/>
    </source>
</evidence>
<dbReference type="PANTHER" id="PTHR30461:SF23">
    <property type="entry name" value="DNA RECOMBINASE-RELATED"/>
    <property type="match status" value="1"/>
</dbReference>
<accession>A0ABV5MZ79</accession>
<dbReference type="Gene3D" id="3.40.50.1390">
    <property type="entry name" value="Resolvase, N-terminal catalytic domain"/>
    <property type="match status" value="1"/>
</dbReference>
<evidence type="ECO:0000313" key="3">
    <source>
        <dbReference type="Proteomes" id="UP001589709"/>
    </source>
</evidence>
<dbReference type="InterPro" id="IPR006119">
    <property type="entry name" value="Resolv_N"/>
</dbReference>
<organism evidence="2 3">
    <name type="scientific">Streptomyces cinereospinus</name>
    <dbReference type="NCBI Taxonomy" id="285561"/>
    <lineage>
        <taxon>Bacteria</taxon>
        <taxon>Bacillati</taxon>
        <taxon>Actinomycetota</taxon>
        <taxon>Actinomycetes</taxon>
        <taxon>Kitasatosporales</taxon>
        <taxon>Streptomycetaceae</taxon>
        <taxon>Streptomyces</taxon>
    </lineage>
</organism>
<dbReference type="PANTHER" id="PTHR30461">
    <property type="entry name" value="DNA-INVERTASE FROM LAMBDOID PROPHAGE"/>
    <property type="match status" value="1"/>
</dbReference>
<dbReference type="InterPro" id="IPR011109">
    <property type="entry name" value="DNA_bind_recombinase_dom"/>
</dbReference>
<dbReference type="Pfam" id="PF07508">
    <property type="entry name" value="Recombinase"/>
    <property type="match status" value="1"/>
</dbReference>
<sequence>MSTATTTIDPSKLVDLYCRKSKELGEDDPRRELSTDSQEMQGRRWAAREGLTVRKVWTDIASGFKENVTRTDFDNALSALAAGETGTLWCFTLDRFSRKGAEDLLKVIGKTRVWFELEHLDSMNPFDRERIITEAERARSFSMRLSANVRRTKDYQREHGQWVSGRPPYGLKVGDGRKLFADDAPAGGGFTKGEAATLALEKLAAGTSGPDVVRMLDGHGIAGPTGGGWALATLHAMTRHPAYAGWQIAKVDQPSGRVRMPYLNRAGKRVRVGVALVSDDVLRRAQTSLAGKAVFPAPAGSTKAQHLLTDLLRCAGCGRSMSRVGRAYPCWARNQGSICKAPASVSMAAVERYVSFRWVERISAADMDDLVLHAVAQRWAARQAPESTREELEARAALAVAEKRLRRLQEDRQNGLYDDPEMARLYPSALRDESARVAEARKRVEAFTVRRLDVSLAADWEALRSSFEAADRELKRDLVRLAVDRVTVTRAPYQGAKFYGESRCVIGWAEPEVDHDVEVLAAA</sequence>
<gene>
    <name evidence="2" type="ORF">ACFF45_11495</name>
</gene>